<evidence type="ECO:0000313" key="1">
    <source>
        <dbReference type="EMBL" id="DAD88246.1"/>
    </source>
</evidence>
<sequence length="335" mass="38359">MINRLFIDGNDAYLQYGVYVTSGGFNELVAFPPLKSVDSNDWQEEDGVEADLSAPVLNTREIQVKFAFGGLFSRFCAFIELLSDGAYHEFYCAHIQRTFTLRMTQQPNLDVARMLGTVTIKFSDDFPMKGYKYKAPVSEVTPSDDYSLDNTPLTDYGCRVLKGSLSEVMKTAQVKQNLLRNIKTKTGAIYDGKRVTFKSKDVKLYCLMRAESLTELWRNYDALLHDLIQPEERLLTVRELEQNFPCYYKSCQVSDFFPDGKIWLEFTLTLTFTGSFRLDDNDFVLATEDGIIVFTEDGENAIEMLPDSFSARSMQLVNDRSHIRFINNGNIRFNN</sequence>
<protein>
    <submittedName>
        <fullName evidence="1">Uncharacterized protein</fullName>
    </submittedName>
</protein>
<name>A0A8S5N0W7_9CAUD</name>
<reference evidence="1" key="1">
    <citation type="journal article" date="2021" name="Proc. Natl. Acad. Sci. U.S.A.">
        <title>A Catalog of Tens of Thousands of Viruses from Human Metagenomes Reveals Hidden Associations with Chronic Diseases.</title>
        <authorList>
            <person name="Tisza M.J."/>
            <person name="Buck C.B."/>
        </authorList>
    </citation>
    <scope>NUCLEOTIDE SEQUENCE</scope>
    <source>
        <strain evidence="1">CtOiG6</strain>
    </source>
</reference>
<dbReference type="EMBL" id="BK015038">
    <property type="protein sequence ID" value="DAD88246.1"/>
    <property type="molecule type" value="Genomic_DNA"/>
</dbReference>
<organism evidence="1">
    <name type="scientific">Siphoviridae sp. ctOiG6</name>
    <dbReference type="NCBI Taxonomy" id="2826313"/>
    <lineage>
        <taxon>Viruses</taxon>
        <taxon>Duplodnaviria</taxon>
        <taxon>Heunggongvirae</taxon>
        <taxon>Uroviricota</taxon>
        <taxon>Caudoviricetes</taxon>
    </lineage>
</organism>
<accession>A0A8S5N0W7</accession>
<proteinExistence type="predicted"/>